<dbReference type="Proteomes" id="UP000886520">
    <property type="component" value="Chromosome 11"/>
</dbReference>
<evidence type="ECO:0000313" key="2">
    <source>
        <dbReference type="Proteomes" id="UP000886520"/>
    </source>
</evidence>
<dbReference type="EMBL" id="JABFUD020000011">
    <property type="protein sequence ID" value="KAI5073729.1"/>
    <property type="molecule type" value="Genomic_DNA"/>
</dbReference>
<keyword evidence="2" id="KW-1185">Reference proteome</keyword>
<evidence type="ECO:0000313" key="1">
    <source>
        <dbReference type="EMBL" id="KAI5073729.1"/>
    </source>
</evidence>
<proteinExistence type="predicted"/>
<gene>
    <name evidence="1" type="ORF">GOP47_0011742</name>
</gene>
<reference evidence="1" key="1">
    <citation type="submission" date="2021-01" db="EMBL/GenBank/DDBJ databases">
        <title>Adiantum capillus-veneris genome.</title>
        <authorList>
            <person name="Fang Y."/>
            <person name="Liao Q."/>
        </authorList>
    </citation>
    <scope>NUCLEOTIDE SEQUENCE</scope>
    <source>
        <strain evidence="1">H3</strain>
        <tissue evidence="1">Leaf</tissue>
    </source>
</reference>
<name>A0A9D4UTC0_ADICA</name>
<accession>A0A9D4UTC0</accession>
<comment type="caution">
    <text evidence="1">The sequence shown here is derived from an EMBL/GenBank/DDBJ whole genome shotgun (WGS) entry which is preliminary data.</text>
</comment>
<organism evidence="1 2">
    <name type="scientific">Adiantum capillus-veneris</name>
    <name type="common">Maidenhair fern</name>
    <dbReference type="NCBI Taxonomy" id="13818"/>
    <lineage>
        <taxon>Eukaryota</taxon>
        <taxon>Viridiplantae</taxon>
        <taxon>Streptophyta</taxon>
        <taxon>Embryophyta</taxon>
        <taxon>Tracheophyta</taxon>
        <taxon>Polypodiopsida</taxon>
        <taxon>Polypodiidae</taxon>
        <taxon>Polypodiales</taxon>
        <taxon>Pteridineae</taxon>
        <taxon>Pteridaceae</taxon>
        <taxon>Vittarioideae</taxon>
        <taxon>Adiantum</taxon>
    </lineage>
</organism>
<sequence>MLSFGKIMGLSRKGLQQVREGEDISGEDHGSTANMANLKPATMSMVLIASSTMSMVVATTSNEIVDIIGAEGLEKMV</sequence>
<protein>
    <submittedName>
        <fullName evidence="1">Uncharacterized protein</fullName>
    </submittedName>
</protein>
<dbReference type="AlphaFoldDB" id="A0A9D4UTC0"/>